<dbReference type="InterPro" id="IPR022381">
    <property type="entry name" value="Uncharacterised_MG067"/>
</dbReference>
<dbReference type="PROSITE" id="PS51257">
    <property type="entry name" value="PROKAR_LIPOPROTEIN"/>
    <property type="match status" value="1"/>
</dbReference>
<feature type="compositionally biased region" description="Basic and acidic residues" evidence="1">
    <location>
        <begin position="39"/>
        <end position="50"/>
    </location>
</feature>
<feature type="region of interest" description="Disordered" evidence="1">
    <location>
        <begin position="31"/>
        <end position="59"/>
    </location>
</feature>
<sequence length="780" mass="88389">MKFKKKNILTLISVGTLLSVSTLFVACSTPDTSATNNGKETEKQDGKNEKLNSGVANNQNESSEFKDLNVDIEYKAFEPIPQLYANETTTFNYQPKADEKILKDYDISIIGLLNPSAKNGTVEVKYRITSKKDNTKFIEKTKLITGFMTNPFDKFRGEDISSNDKLNVSEKYKYASKTRLQRFDEDNERYMNLLRRQRSSTYTENNLKPETIKELNEMALKNNQDTFENATYKGFSLPFYDETTKKATGLSVNKSGETGKGPSKVDSYSDQEFAGGLARTLPNEIYKKIGLQTFSLYINNHESGNKYKANYGTTWILDYQKREDNKYPTKWYFATNVHVAETMRLKDEPLYKTRTGETTKTIQFLRLKPDTGIRTTLKTSAYGDMYENFAFDTVNSKNESAFKTIYMGLNFLKTSPKDYLEPNSPYKDTEEYADVAIFELDFEKIDFGSVTVATAGHNNGKKYTSAEELAKDMTNNYANTPDAQIKFIKNSYLKDYDKIAVPFANNPVDPVYKKNPTKEYDSLFALGYPVTWSGSFLDYFLDQYADEADLKAGKTSVSLWVNGRRGWYGKMGKSETSAASGVDEKAASRGNYLSTQIGYRSFIDKPGITDMLISSPVSGYHPFEYQANESKKTDLPEEANGVKKPDGFKNRYLKYGIDYMLRHFTPGGGASGTSVRNQNNEVAGIIHTVNPMALVALADAFRSEGVDYGGYYGPYEMEQYDLIYGGGKNQRFSYREALKEIYKGKKITTNLLPNGLEKENIPEDFKFKDKVKSSYNPENN</sequence>
<feature type="domain" description="DUF31" evidence="3">
    <location>
        <begin position="283"/>
        <end position="687"/>
    </location>
</feature>
<dbReference type="Proteomes" id="UP000004757">
    <property type="component" value="Unassembled WGS sequence"/>
</dbReference>
<dbReference type="AlphaFoldDB" id="D4XVB6"/>
<feature type="signal peptide" evidence="2">
    <location>
        <begin position="1"/>
        <end position="26"/>
    </location>
</feature>
<dbReference type="EMBL" id="ADNC01000007">
    <property type="protein sequence ID" value="EFF41625.1"/>
    <property type="molecule type" value="Genomic_DNA"/>
</dbReference>
<dbReference type="RefSeq" id="WP_005683322.1">
    <property type="nucleotide sequence ID" value="NZ_ADNC01000007.1"/>
</dbReference>
<evidence type="ECO:0000256" key="2">
    <source>
        <dbReference type="SAM" id="SignalP"/>
    </source>
</evidence>
<comment type="caution">
    <text evidence="4">The sequence shown here is derived from an EMBL/GenBank/DDBJ whole genome shotgun (WGS) entry which is preliminary data.</text>
</comment>
<evidence type="ECO:0000259" key="3">
    <source>
        <dbReference type="Pfam" id="PF01732"/>
    </source>
</evidence>
<dbReference type="eggNOG" id="ENOG5033SXH">
    <property type="taxonomic scope" value="Bacteria"/>
</dbReference>
<organism evidence="4 5">
    <name type="scientific">Mycoplasmopsis alligatoris A21JP2</name>
    <dbReference type="NCBI Taxonomy" id="747682"/>
    <lineage>
        <taxon>Bacteria</taxon>
        <taxon>Bacillati</taxon>
        <taxon>Mycoplasmatota</taxon>
        <taxon>Mycoplasmoidales</taxon>
        <taxon>Metamycoplasmataceae</taxon>
        <taxon>Mycoplasmopsis</taxon>
    </lineage>
</organism>
<keyword evidence="2" id="KW-0732">Signal</keyword>
<dbReference type="OrthoDB" id="393864at2"/>
<dbReference type="STRING" id="747682.MALL_0668"/>
<feature type="chain" id="PRO_5003066782" evidence="2">
    <location>
        <begin position="27"/>
        <end position="780"/>
    </location>
</feature>
<keyword evidence="5" id="KW-1185">Reference proteome</keyword>
<name>D4XVB6_9BACT</name>
<dbReference type="InterPro" id="IPR022382">
    <property type="entry name" value="Mycoplasma_peptidase_DUF31"/>
</dbReference>
<proteinExistence type="predicted"/>
<evidence type="ECO:0000313" key="5">
    <source>
        <dbReference type="Proteomes" id="UP000004757"/>
    </source>
</evidence>
<evidence type="ECO:0000256" key="1">
    <source>
        <dbReference type="SAM" id="MobiDB-lite"/>
    </source>
</evidence>
<accession>D4XVB6</accession>
<dbReference type="NCBIfam" id="NF045842">
    <property type="entry name" value="MIP_near_MIB"/>
    <property type="match status" value="1"/>
</dbReference>
<dbReference type="PRINTS" id="PR00840">
    <property type="entry name" value="Y06768FAMILY"/>
</dbReference>
<reference evidence="4 5" key="1">
    <citation type="submission" date="2010-03" db="EMBL/GenBank/DDBJ databases">
        <authorList>
            <person name="Glass J.I."/>
            <person name="Benders G.A."/>
            <person name="Durkin A.S."/>
            <person name="Farmerie W.G."/>
            <person name="Hlavinka K."/>
            <person name="Hostetler J."/>
            <person name="Jackson J."/>
            <person name="May M.A."/>
            <person name="Miller R.H."/>
            <person name="Paralanov V."/>
            <person name="Radune D."/>
            <person name="Szczypinski B."/>
            <person name="Brown D.R."/>
        </authorList>
    </citation>
    <scope>NUCLEOTIDE SEQUENCE [LARGE SCALE GENOMIC DNA]</scope>
    <source>
        <strain evidence="4 5">A21JP2</strain>
    </source>
</reference>
<protein>
    <submittedName>
        <fullName evidence="4">Lipofamily protein</fullName>
    </submittedName>
</protein>
<dbReference type="NCBIfam" id="NF045841">
    <property type="entry name" value="Ig_SerProt_MIP"/>
    <property type="match status" value="1"/>
</dbReference>
<gene>
    <name evidence="4" type="ORF">MALL_0668</name>
</gene>
<evidence type="ECO:0000313" key="4">
    <source>
        <dbReference type="EMBL" id="EFF41625.1"/>
    </source>
</evidence>
<dbReference type="Pfam" id="PF01732">
    <property type="entry name" value="Mycop_pep_DUF31"/>
    <property type="match status" value="1"/>
</dbReference>